<dbReference type="RefSeq" id="XP_009255334.1">
    <property type="nucleotide sequence ID" value="XM_009257059.1"/>
</dbReference>
<dbReference type="GeneID" id="20362559"/>
<proteinExistence type="predicted"/>
<accession>K3UTG0</accession>
<organism evidence="2 3">
    <name type="scientific">Fusarium pseudograminearum (strain CS3096)</name>
    <name type="common">Wheat and barley crown-rot fungus</name>
    <dbReference type="NCBI Taxonomy" id="1028729"/>
    <lineage>
        <taxon>Eukaryota</taxon>
        <taxon>Fungi</taxon>
        <taxon>Dikarya</taxon>
        <taxon>Ascomycota</taxon>
        <taxon>Pezizomycotina</taxon>
        <taxon>Sordariomycetes</taxon>
        <taxon>Hypocreomycetidae</taxon>
        <taxon>Hypocreales</taxon>
        <taxon>Nectriaceae</taxon>
        <taxon>Fusarium</taxon>
    </lineage>
</organism>
<evidence type="ECO:0000256" key="1">
    <source>
        <dbReference type="SAM" id="SignalP"/>
    </source>
</evidence>
<dbReference type="AlphaFoldDB" id="K3UTG0"/>
<evidence type="ECO:0000313" key="3">
    <source>
        <dbReference type="Proteomes" id="UP000007978"/>
    </source>
</evidence>
<sequence length="179" mass="19956">MIPRPLLVTPRRLWLNLVLYGSLSTLSGSRTRLKPRDVSDGVESICVSHRAFTKLKTLTLDGFDILSLLSTSPRLQLLHSSTRWIPSLYYGHTSRVHPDVRQPKQPRLIGTHSTSSLMTETFWAHDVFSSTHPPFSAEAGLPIPLSADEMVKISTPELNSTQPAGTLEHIKAEMVQDHP</sequence>
<feature type="signal peptide" evidence="1">
    <location>
        <begin position="1"/>
        <end position="28"/>
    </location>
</feature>
<gene>
    <name evidence="2" type="ORF">FPSE_03941</name>
</gene>
<feature type="chain" id="PRO_5003866227" evidence="1">
    <location>
        <begin position="29"/>
        <end position="179"/>
    </location>
</feature>
<name>K3UTG0_FUSPC</name>
<keyword evidence="1" id="KW-0732">Signal</keyword>
<dbReference type="OrthoDB" id="5103079at2759"/>
<dbReference type="Proteomes" id="UP000007978">
    <property type="component" value="Chromosome 3"/>
</dbReference>
<comment type="caution">
    <text evidence="2">The sequence shown here is derived from an EMBL/GenBank/DDBJ whole genome shotgun (WGS) entry which is preliminary data.</text>
</comment>
<dbReference type="KEGG" id="fpu:FPSE_03941"/>
<reference evidence="2 3" key="1">
    <citation type="journal article" date="2012" name="PLoS Pathog.">
        <title>Comparative pathogenomics reveals horizontally acquired novel virulence genes in fungi infecting cereal hosts.</title>
        <authorList>
            <person name="Gardiner D.M."/>
            <person name="McDonald M.C."/>
            <person name="Covarelli L."/>
            <person name="Solomon P.S."/>
            <person name="Rusu A.G."/>
            <person name="Marshall M."/>
            <person name="Kazan K."/>
            <person name="Chakraborty S."/>
            <person name="McDonald B.A."/>
            <person name="Manners J.M."/>
        </authorList>
    </citation>
    <scope>NUCLEOTIDE SEQUENCE [LARGE SCALE GENOMIC DNA]</scope>
    <source>
        <strain evidence="2 3">CS3096</strain>
    </source>
</reference>
<keyword evidence="3" id="KW-1185">Reference proteome</keyword>
<dbReference type="HOGENOM" id="CLU_1503521_0_0_1"/>
<protein>
    <submittedName>
        <fullName evidence="2">Uncharacterized protein</fullName>
    </submittedName>
</protein>
<evidence type="ECO:0000313" key="2">
    <source>
        <dbReference type="EMBL" id="EKJ75761.1"/>
    </source>
</evidence>
<dbReference type="EMBL" id="AFNW01000081">
    <property type="protein sequence ID" value="EKJ75761.1"/>
    <property type="molecule type" value="Genomic_DNA"/>
</dbReference>